<accession>A0ABT6KXT2</accession>
<sequence length="464" mass="50588">MNADFSKKAFARRTFLGGAAGLAALGLVGCAKGSPPQSNSAGNDQSGLDVIVIGAGSAGVAAARELLDAGKKVVVLEARDRIGGRMWTDRTIMTIPHERGASLCHGGPDTSTWPWAQKLGIKDRKFVQNMSRYSPSTPWVRWDNPEFYAFPEGTPKISMPLPEPKPAETTTQYLQRLGIASSNYPLALLGIQVDYEQFDKYPATDIVETLTSCFDVSKTGKIEPDGYAGDYKLLAPYDDIITAVAEGVDIRLNTVVNTVQYSENGVTVQAGPDTFEASKCIVAVPIGVLQHDDIKFDPPLESDRRKTIDGIQQTVAFKTILEFDHPVRPEGFDMVNQHDAGPSQFWDESTGMPGYNGQLIVAWDTGDRARELLALPEEQRFGAALEGVRKLTGDRGLQYINASNYDWRNDKFAYGAYATGERHPEVMYRPIKDTVFWAGAIMSSVARAHSSGLDAAATTLKALQ</sequence>
<dbReference type="PANTHER" id="PTHR10742:SF410">
    <property type="entry name" value="LYSINE-SPECIFIC HISTONE DEMETHYLASE 2"/>
    <property type="match status" value="1"/>
</dbReference>
<dbReference type="EC" id="1.5.3.-" evidence="2"/>
<dbReference type="Proteomes" id="UP001160130">
    <property type="component" value="Unassembled WGS sequence"/>
</dbReference>
<dbReference type="InterPro" id="IPR006311">
    <property type="entry name" value="TAT_signal"/>
</dbReference>
<reference evidence="2 3" key="1">
    <citation type="submission" date="2023-04" db="EMBL/GenBank/DDBJ databases">
        <title>Forest soil microbial communities from Buena Vista Peninsula, Colon Province, Panama.</title>
        <authorList>
            <person name="Bouskill N."/>
        </authorList>
    </citation>
    <scope>NUCLEOTIDE SEQUENCE [LARGE SCALE GENOMIC DNA]</scope>
    <source>
        <strain evidence="2 3">AC80</strain>
    </source>
</reference>
<dbReference type="RefSeq" id="WP_280832173.1">
    <property type="nucleotide sequence ID" value="NZ_JARXVE010000003.1"/>
</dbReference>
<dbReference type="GO" id="GO:0046592">
    <property type="term" value="F:polyamine oxidase activity"/>
    <property type="evidence" value="ECO:0007669"/>
    <property type="project" value="UniProtKB-EC"/>
</dbReference>
<dbReference type="PROSITE" id="PS51318">
    <property type="entry name" value="TAT"/>
    <property type="match status" value="1"/>
</dbReference>
<dbReference type="EC" id="1.5.3.17" evidence="2"/>
<dbReference type="EMBL" id="JARXVE010000003">
    <property type="protein sequence ID" value="MDH6195519.1"/>
    <property type="molecule type" value="Genomic_DNA"/>
</dbReference>
<evidence type="ECO:0000313" key="2">
    <source>
        <dbReference type="EMBL" id="MDH6195519.1"/>
    </source>
</evidence>
<dbReference type="PRINTS" id="PR00411">
    <property type="entry name" value="PNDRDTASEI"/>
</dbReference>
<gene>
    <name evidence="2" type="ORF">M2272_002159</name>
</gene>
<dbReference type="SUPFAM" id="SSF54373">
    <property type="entry name" value="FAD-linked reductases, C-terminal domain"/>
    <property type="match status" value="1"/>
</dbReference>
<dbReference type="InterPro" id="IPR002937">
    <property type="entry name" value="Amino_oxidase"/>
</dbReference>
<name>A0ABT6KXT2_9MYCO</name>
<dbReference type="Gene3D" id="3.50.50.60">
    <property type="entry name" value="FAD/NAD(P)-binding domain"/>
    <property type="match status" value="1"/>
</dbReference>
<dbReference type="PANTHER" id="PTHR10742">
    <property type="entry name" value="FLAVIN MONOAMINE OXIDASE"/>
    <property type="match status" value="1"/>
</dbReference>
<dbReference type="SUPFAM" id="SSF51905">
    <property type="entry name" value="FAD/NAD(P)-binding domain"/>
    <property type="match status" value="1"/>
</dbReference>
<keyword evidence="2" id="KW-0560">Oxidoreductase</keyword>
<proteinExistence type="predicted"/>
<comment type="caution">
    <text evidence="2">The sequence shown here is derived from an EMBL/GenBank/DDBJ whole genome shotgun (WGS) entry which is preliminary data.</text>
</comment>
<dbReference type="InterPro" id="IPR050281">
    <property type="entry name" value="Flavin_monoamine_oxidase"/>
</dbReference>
<feature type="domain" description="Amine oxidase" evidence="1">
    <location>
        <begin position="58"/>
        <end position="130"/>
    </location>
</feature>
<keyword evidence="3" id="KW-1185">Reference proteome</keyword>
<organism evidence="2 3">
    <name type="scientific">Mycolicibacterium frederiksbergense</name>
    <dbReference type="NCBI Taxonomy" id="117567"/>
    <lineage>
        <taxon>Bacteria</taxon>
        <taxon>Bacillati</taxon>
        <taxon>Actinomycetota</taxon>
        <taxon>Actinomycetes</taxon>
        <taxon>Mycobacteriales</taxon>
        <taxon>Mycobacteriaceae</taxon>
        <taxon>Mycolicibacterium</taxon>
    </lineage>
</organism>
<dbReference type="PROSITE" id="PS51257">
    <property type="entry name" value="PROKAR_LIPOPROTEIN"/>
    <property type="match status" value="1"/>
</dbReference>
<protein>
    <submittedName>
        <fullName evidence="2">Polyamine oxidase</fullName>
        <ecNumber evidence="2">1.5.3.-</ecNumber>
        <ecNumber evidence="2">1.5.3.17</ecNumber>
    </submittedName>
</protein>
<feature type="domain" description="Amine oxidase" evidence="1">
    <location>
        <begin position="232"/>
        <end position="457"/>
    </location>
</feature>
<evidence type="ECO:0000313" key="3">
    <source>
        <dbReference type="Proteomes" id="UP001160130"/>
    </source>
</evidence>
<evidence type="ECO:0000259" key="1">
    <source>
        <dbReference type="Pfam" id="PF01593"/>
    </source>
</evidence>
<dbReference type="Pfam" id="PF01593">
    <property type="entry name" value="Amino_oxidase"/>
    <property type="match status" value="2"/>
</dbReference>
<dbReference type="InterPro" id="IPR036188">
    <property type="entry name" value="FAD/NAD-bd_sf"/>
</dbReference>